<protein>
    <submittedName>
        <fullName evidence="3">Cell division inhibitor</fullName>
    </submittedName>
</protein>
<dbReference type="InterPro" id="IPR036291">
    <property type="entry name" value="NAD(P)-bd_dom_sf"/>
</dbReference>
<dbReference type="InterPro" id="IPR013549">
    <property type="entry name" value="DUF1731"/>
</dbReference>
<dbReference type="PANTHER" id="PTHR11092">
    <property type="entry name" value="SUGAR NUCLEOTIDE EPIMERASE RELATED"/>
    <property type="match status" value="1"/>
</dbReference>
<dbReference type="InterPro" id="IPR001509">
    <property type="entry name" value="Epimerase_deHydtase"/>
</dbReference>
<dbReference type="AlphaFoldDB" id="A0A160TEL9"/>
<evidence type="ECO:0000313" key="3">
    <source>
        <dbReference type="EMBL" id="CUS42228.1"/>
    </source>
</evidence>
<dbReference type="Pfam" id="PF01370">
    <property type="entry name" value="Epimerase"/>
    <property type="match status" value="1"/>
</dbReference>
<sequence length="303" mass="33638">MKQRILITGGTGFIGSRLVERWWQQGHDVTVLTRRPEWAQERWSGMVNTASDLAQLEGQYDRLVNLAGEGIADARWSDSRKAIIRRSRIQLTEQLVEWAQATGQHFDIVLTGSAVGYYGGFDGADGRQAVSEDSPSGSDFSAILCRDWELAAEPLIDLSNRTVILRTGLVLGTNGGMLKRMWLPFQMGLGGVIGSGQQVLSWIHMRDYCRAIDHVCDSDLRGAVNMTAPTPATNRQFTKALGKALHRPTLFPMPTLVAKLAFGEMSELLLQGQQALPTQLQKSGFRYEYDDLGRALEDIVSLW</sequence>
<dbReference type="EMBL" id="CZQC01000063">
    <property type="protein sequence ID" value="CUS42228.1"/>
    <property type="molecule type" value="Genomic_DNA"/>
</dbReference>
<dbReference type="NCBIfam" id="TIGR01777">
    <property type="entry name" value="yfcH"/>
    <property type="match status" value="1"/>
</dbReference>
<accession>A0A160TEL9</accession>
<keyword evidence="3" id="KW-0132">Cell division</keyword>
<feature type="domain" description="NAD-dependent epimerase/dehydratase" evidence="1">
    <location>
        <begin position="5"/>
        <end position="218"/>
    </location>
</feature>
<gene>
    <name evidence="3" type="ORF">MGWOODY_Tha1646</name>
</gene>
<reference evidence="3" key="1">
    <citation type="submission" date="2015-10" db="EMBL/GenBank/DDBJ databases">
        <authorList>
            <person name="Gilbert D.G."/>
        </authorList>
    </citation>
    <scope>NUCLEOTIDE SEQUENCE</scope>
</reference>
<dbReference type="Gene3D" id="3.40.50.720">
    <property type="entry name" value="NAD(P)-binding Rossmann-like Domain"/>
    <property type="match status" value="1"/>
</dbReference>
<dbReference type="InterPro" id="IPR010099">
    <property type="entry name" value="SDR39U1"/>
</dbReference>
<dbReference type="PANTHER" id="PTHR11092:SF0">
    <property type="entry name" value="EPIMERASE FAMILY PROTEIN SDR39U1"/>
    <property type="match status" value="1"/>
</dbReference>
<dbReference type="Pfam" id="PF08338">
    <property type="entry name" value="DUF1731"/>
    <property type="match status" value="1"/>
</dbReference>
<proteinExistence type="predicted"/>
<keyword evidence="3" id="KW-0131">Cell cycle</keyword>
<organism evidence="3">
    <name type="scientific">hydrothermal vent metagenome</name>
    <dbReference type="NCBI Taxonomy" id="652676"/>
    <lineage>
        <taxon>unclassified sequences</taxon>
        <taxon>metagenomes</taxon>
        <taxon>ecological metagenomes</taxon>
    </lineage>
</organism>
<dbReference type="SUPFAM" id="SSF51735">
    <property type="entry name" value="NAD(P)-binding Rossmann-fold domains"/>
    <property type="match status" value="1"/>
</dbReference>
<name>A0A160TEL9_9ZZZZ</name>
<evidence type="ECO:0000259" key="1">
    <source>
        <dbReference type="Pfam" id="PF01370"/>
    </source>
</evidence>
<evidence type="ECO:0000259" key="2">
    <source>
        <dbReference type="Pfam" id="PF08338"/>
    </source>
</evidence>
<feature type="domain" description="DUF1731" evidence="2">
    <location>
        <begin position="253"/>
        <end position="299"/>
    </location>
</feature>
<dbReference type="GO" id="GO:0051301">
    <property type="term" value="P:cell division"/>
    <property type="evidence" value="ECO:0007669"/>
    <property type="project" value="UniProtKB-KW"/>
</dbReference>